<proteinExistence type="predicted"/>
<dbReference type="InParanoid" id="E4ZY49"/>
<accession>E4ZY49</accession>
<protein>
    <submittedName>
        <fullName evidence="1">Predicted protein</fullName>
    </submittedName>
</protein>
<sequence length="135" mass="14273">MLDPHPIGASTLPAYAHHKAASTAASTAPIAAPVAAAAAAATATATATVTVYSMYYHLATTPTRITYTSIYHATLCECGNTRNNHAQRGDAGLGYWHTFSVPATPSDQALISPGARHRRRTMATIPQQPQETITW</sequence>
<dbReference type="HOGENOM" id="CLU_1886141_0_0_1"/>
<evidence type="ECO:0000313" key="1">
    <source>
        <dbReference type="EMBL" id="CBX96294.1"/>
    </source>
</evidence>
<evidence type="ECO:0000313" key="2">
    <source>
        <dbReference type="Proteomes" id="UP000002668"/>
    </source>
</evidence>
<name>E4ZY49_LEPMJ</name>
<dbReference type="VEuPathDB" id="FungiDB:LEMA_P112130.1"/>
<organism evidence="2">
    <name type="scientific">Leptosphaeria maculans (strain JN3 / isolate v23.1.3 / race Av1-4-5-6-7-8)</name>
    <name type="common">Blackleg fungus</name>
    <name type="synonym">Phoma lingam</name>
    <dbReference type="NCBI Taxonomy" id="985895"/>
    <lineage>
        <taxon>Eukaryota</taxon>
        <taxon>Fungi</taxon>
        <taxon>Dikarya</taxon>
        <taxon>Ascomycota</taxon>
        <taxon>Pezizomycotina</taxon>
        <taxon>Dothideomycetes</taxon>
        <taxon>Pleosporomycetidae</taxon>
        <taxon>Pleosporales</taxon>
        <taxon>Pleosporineae</taxon>
        <taxon>Leptosphaeriaceae</taxon>
        <taxon>Plenodomus</taxon>
        <taxon>Plenodomus lingam/Leptosphaeria maculans species complex</taxon>
    </lineage>
</organism>
<keyword evidence="2" id="KW-1185">Reference proteome</keyword>
<dbReference type="EMBL" id="FP929128">
    <property type="protein sequence ID" value="CBX96294.1"/>
    <property type="molecule type" value="Genomic_DNA"/>
</dbReference>
<dbReference type="Proteomes" id="UP000002668">
    <property type="component" value="Genome"/>
</dbReference>
<dbReference type="AlphaFoldDB" id="E4ZY49"/>
<gene>
    <name evidence="1" type="ORF">LEMA_P112130.1</name>
</gene>
<reference evidence="2" key="1">
    <citation type="journal article" date="2011" name="Nat. Commun.">
        <title>Effector diversification within compartments of the Leptosphaeria maculans genome affected by Repeat-Induced Point mutations.</title>
        <authorList>
            <person name="Rouxel T."/>
            <person name="Grandaubert J."/>
            <person name="Hane J.K."/>
            <person name="Hoede C."/>
            <person name="van de Wouw A.P."/>
            <person name="Couloux A."/>
            <person name="Dominguez V."/>
            <person name="Anthouard V."/>
            <person name="Bally P."/>
            <person name="Bourras S."/>
            <person name="Cozijnsen A.J."/>
            <person name="Ciuffetti L.M."/>
            <person name="Degrave A."/>
            <person name="Dilmaghani A."/>
            <person name="Duret L."/>
            <person name="Fudal I."/>
            <person name="Goodwin S.B."/>
            <person name="Gout L."/>
            <person name="Glaser N."/>
            <person name="Linglin J."/>
            <person name="Kema G.H.J."/>
            <person name="Lapalu N."/>
            <person name="Lawrence C.B."/>
            <person name="May K."/>
            <person name="Meyer M."/>
            <person name="Ollivier B."/>
            <person name="Poulain J."/>
            <person name="Schoch C.L."/>
            <person name="Simon A."/>
            <person name="Spatafora J.W."/>
            <person name="Stachowiak A."/>
            <person name="Turgeon B.G."/>
            <person name="Tyler B.M."/>
            <person name="Vincent D."/>
            <person name="Weissenbach J."/>
            <person name="Amselem J."/>
            <person name="Quesneville H."/>
            <person name="Oliver R.P."/>
            <person name="Wincker P."/>
            <person name="Balesdent M.-H."/>
            <person name="Howlett B.J."/>
        </authorList>
    </citation>
    <scope>NUCLEOTIDE SEQUENCE [LARGE SCALE GENOMIC DNA]</scope>
    <source>
        <strain evidence="2">JN3 / isolate v23.1.3 / race Av1-4-5-6-7-8</strain>
    </source>
</reference>